<evidence type="ECO:0000259" key="1">
    <source>
        <dbReference type="Pfam" id="PF00535"/>
    </source>
</evidence>
<dbReference type="GO" id="GO:0016758">
    <property type="term" value="F:hexosyltransferase activity"/>
    <property type="evidence" value="ECO:0007669"/>
    <property type="project" value="UniProtKB-ARBA"/>
</dbReference>
<sequence>MSKISILIANYNNGHFFKECFDSIAAQTFTDWEAVILDDASKDNSLDLIRNITKGDSRFKIHANEANKGVGYTKRKLIELSSSEICGFLDPDDALTSNALEIVFKAHSENPEVGLVYSNFIFCDDQLNKIRTHKGTQITGLDEKYLNFHAEISHFATFKKNIYNRTSGIDIYLKMAEDKDWYMKMCEVAPVKYIDEDLYLYRVHGGGISNKSEDQAAYWHWVALIKMAERRNINIEDFFLASYVRIEQYNKETIHNTNLKREIKNSRWVKLGNILGLCKFYKHL</sequence>
<gene>
    <name evidence="2" type="ORF">DRF60_00365</name>
</gene>
<comment type="caution">
    <text evidence="2">The sequence shown here is derived from an EMBL/GenBank/DDBJ whole genome shotgun (WGS) entry which is preliminary data.</text>
</comment>
<organism evidence="2 3">
    <name type="scientific">Chryseobacterium elymi</name>
    <dbReference type="NCBI Taxonomy" id="395936"/>
    <lineage>
        <taxon>Bacteria</taxon>
        <taxon>Pseudomonadati</taxon>
        <taxon>Bacteroidota</taxon>
        <taxon>Flavobacteriia</taxon>
        <taxon>Flavobacteriales</taxon>
        <taxon>Weeksellaceae</taxon>
        <taxon>Chryseobacterium group</taxon>
        <taxon>Chryseobacterium</taxon>
    </lineage>
</organism>
<dbReference type="Proteomes" id="UP000257030">
    <property type="component" value="Unassembled WGS sequence"/>
</dbReference>
<dbReference type="SUPFAM" id="SSF53448">
    <property type="entry name" value="Nucleotide-diphospho-sugar transferases"/>
    <property type="match status" value="1"/>
</dbReference>
<dbReference type="PANTHER" id="PTHR22916">
    <property type="entry name" value="GLYCOSYLTRANSFERASE"/>
    <property type="match status" value="1"/>
</dbReference>
<feature type="domain" description="Glycosyltransferase 2-like" evidence="1">
    <location>
        <begin position="5"/>
        <end position="164"/>
    </location>
</feature>
<dbReference type="OrthoDB" id="635429at2"/>
<dbReference type="Pfam" id="PF00535">
    <property type="entry name" value="Glycos_transf_2"/>
    <property type="match status" value="1"/>
</dbReference>
<keyword evidence="2" id="KW-0808">Transferase</keyword>
<proteinExistence type="predicted"/>
<reference evidence="2 3" key="1">
    <citation type="journal article" date="2010" name="Syst. Appl. Microbiol.">
        <title>Four new species of Chryseobacterium from the rhizosphere of coastal sand dune plants, Chryseobacterium elymi sp. nov., Chryseobacterium hagamense sp. nov., Chryseobacterium lathyri sp. nov. and Chryseobacterium rhizosphaerae sp. nov.</title>
        <authorList>
            <person name="Cho S.H."/>
            <person name="Lee K.S."/>
            <person name="Shin D.S."/>
            <person name="Han J.H."/>
            <person name="Park K.S."/>
            <person name="Lee C.H."/>
            <person name="Park K.H."/>
            <person name="Kim S.B."/>
        </authorList>
    </citation>
    <scope>NUCLEOTIDE SEQUENCE [LARGE SCALE GENOMIC DNA]</scope>
    <source>
        <strain evidence="2 3">KCTC 22547</strain>
    </source>
</reference>
<keyword evidence="3" id="KW-1185">Reference proteome</keyword>
<dbReference type="RefSeq" id="WP_116010151.1">
    <property type="nucleotide sequence ID" value="NZ_QNUH01000001.1"/>
</dbReference>
<dbReference type="AlphaFoldDB" id="A0A3D9DQ92"/>
<evidence type="ECO:0000313" key="2">
    <source>
        <dbReference type="EMBL" id="REC80205.1"/>
    </source>
</evidence>
<dbReference type="InterPro" id="IPR029044">
    <property type="entry name" value="Nucleotide-diphossugar_trans"/>
</dbReference>
<dbReference type="InterPro" id="IPR001173">
    <property type="entry name" value="Glyco_trans_2-like"/>
</dbReference>
<dbReference type="Gene3D" id="3.90.550.10">
    <property type="entry name" value="Spore Coat Polysaccharide Biosynthesis Protein SpsA, Chain A"/>
    <property type="match status" value="1"/>
</dbReference>
<evidence type="ECO:0000313" key="3">
    <source>
        <dbReference type="Proteomes" id="UP000257030"/>
    </source>
</evidence>
<dbReference type="PANTHER" id="PTHR22916:SF3">
    <property type="entry name" value="UDP-GLCNAC:BETAGAL BETA-1,3-N-ACETYLGLUCOSAMINYLTRANSFERASE-LIKE PROTEIN 1"/>
    <property type="match status" value="1"/>
</dbReference>
<name>A0A3D9DQ92_9FLAO</name>
<accession>A0A3D9DQ92</accession>
<dbReference type="EMBL" id="QNUH01000001">
    <property type="protein sequence ID" value="REC80205.1"/>
    <property type="molecule type" value="Genomic_DNA"/>
</dbReference>
<protein>
    <submittedName>
        <fullName evidence="2">Glycosyl transferase family 2</fullName>
    </submittedName>
</protein>